<evidence type="ECO:0000313" key="1">
    <source>
        <dbReference type="EMBL" id="KIM94610.1"/>
    </source>
</evidence>
<organism evidence="1 2">
    <name type="scientific">Oidiodendron maius (strain Zn)</name>
    <dbReference type="NCBI Taxonomy" id="913774"/>
    <lineage>
        <taxon>Eukaryota</taxon>
        <taxon>Fungi</taxon>
        <taxon>Dikarya</taxon>
        <taxon>Ascomycota</taxon>
        <taxon>Pezizomycotina</taxon>
        <taxon>Leotiomycetes</taxon>
        <taxon>Leotiomycetes incertae sedis</taxon>
        <taxon>Myxotrichaceae</taxon>
        <taxon>Oidiodendron</taxon>
    </lineage>
</organism>
<dbReference type="InParanoid" id="A0A0C3GER6"/>
<keyword evidence="2" id="KW-1185">Reference proteome</keyword>
<dbReference type="OrthoDB" id="3552331at2759"/>
<accession>A0A0C3GER6</accession>
<evidence type="ECO:0008006" key="3">
    <source>
        <dbReference type="Google" id="ProtNLM"/>
    </source>
</evidence>
<protein>
    <recommendedName>
        <fullName evidence="3">HTH psq-type domain-containing protein</fullName>
    </recommendedName>
</protein>
<evidence type="ECO:0000313" key="2">
    <source>
        <dbReference type="Proteomes" id="UP000054321"/>
    </source>
</evidence>
<dbReference type="AlphaFoldDB" id="A0A0C3GER6"/>
<proteinExistence type="predicted"/>
<dbReference type="Proteomes" id="UP000054321">
    <property type="component" value="Unassembled WGS sequence"/>
</dbReference>
<reference evidence="1 2" key="1">
    <citation type="submission" date="2014-04" db="EMBL/GenBank/DDBJ databases">
        <authorList>
            <consortium name="DOE Joint Genome Institute"/>
            <person name="Kuo A."/>
            <person name="Martino E."/>
            <person name="Perotto S."/>
            <person name="Kohler A."/>
            <person name="Nagy L.G."/>
            <person name="Floudas D."/>
            <person name="Copeland A."/>
            <person name="Barry K.W."/>
            <person name="Cichocki N."/>
            <person name="Veneault-Fourrey C."/>
            <person name="LaButti K."/>
            <person name="Lindquist E.A."/>
            <person name="Lipzen A."/>
            <person name="Lundell T."/>
            <person name="Morin E."/>
            <person name="Murat C."/>
            <person name="Sun H."/>
            <person name="Tunlid A."/>
            <person name="Henrissat B."/>
            <person name="Grigoriev I.V."/>
            <person name="Hibbett D.S."/>
            <person name="Martin F."/>
            <person name="Nordberg H.P."/>
            <person name="Cantor M.N."/>
            <person name="Hua S.X."/>
        </authorList>
    </citation>
    <scope>NUCLEOTIDE SEQUENCE [LARGE SCALE GENOMIC DNA]</scope>
    <source>
        <strain evidence="1 2">Zn</strain>
    </source>
</reference>
<sequence length="131" mass="14271">MPSNTTEIEARIDAASAAMDANPSLKASVAARQFSAPYQSLLRRRAGIPPSNSRGGHNKKLNSVQDSALRDYIFMLYSCGTPANTEEVLLAANRLLYYSTGDPDNPEIKATICKAPCFAYSRGYRGLFYGL</sequence>
<dbReference type="EMBL" id="KN832889">
    <property type="protein sequence ID" value="KIM94610.1"/>
    <property type="molecule type" value="Genomic_DNA"/>
</dbReference>
<dbReference type="HOGENOM" id="CLU_2134240_0_0_1"/>
<reference evidence="2" key="2">
    <citation type="submission" date="2015-01" db="EMBL/GenBank/DDBJ databases">
        <title>Evolutionary Origins and Diversification of the Mycorrhizal Mutualists.</title>
        <authorList>
            <consortium name="DOE Joint Genome Institute"/>
            <consortium name="Mycorrhizal Genomics Consortium"/>
            <person name="Kohler A."/>
            <person name="Kuo A."/>
            <person name="Nagy L.G."/>
            <person name="Floudas D."/>
            <person name="Copeland A."/>
            <person name="Barry K.W."/>
            <person name="Cichocki N."/>
            <person name="Veneault-Fourrey C."/>
            <person name="LaButti K."/>
            <person name="Lindquist E.A."/>
            <person name="Lipzen A."/>
            <person name="Lundell T."/>
            <person name="Morin E."/>
            <person name="Murat C."/>
            <person name="Riley R."/>
            <person name="Ohm R."/>
            <person name="Sun H."/>
            <person name="Tunlid A."/>
            <person name="Henrissat B."/>
            <person name="Grigoriev I.V."/>
            <person name="Hibbett D.S."/>
            <person name="Martin F."/>
        </authorList>
    </citation>
    <scope>NUCLEOTIDE SEQUENCE [LARGE SCALE GENOMIC DNA]</scope>
    <source>
        <strain evidence="2">Zn</strain>
    </source>
</reference>
<name>A0A0C3GER6_OIDMZ</name>
<gene>
    <name evidence="1" type="ORF">OIDMADRAFT_21357</name>
</gene>